<keyword evidence="1" id="KW-0732">Signal</keyword>
<gene>
    <name evidence="2" type="ORF">LTRI10_LOCUS43480</name>
</gene>
<feature type="chain" id="PRO_5043606787" evidence="1">
    <location>
        <begin position="33"/>
        <end position="620"/>
    </location>
</feature>
<protein>
    <submittedName>
        <fullName evidence="2">Uncharacterized protein</fullName>
    </submittedName>
</protein>
<dbReference type="InterPro" id="IPR029044">
    <property type="entry name" value="Nucleotide-diphossugar_trans"/>
</dbReference>
<evidence type="ECO:0000313" key="3">
    <source>
        <dbReference type="Proteomes" id="UP001497516"/>
    </source>
</evidence>
<dbReference type="Gene3D" id="3.90.550.10">
    <property type="entry name" value="Spore Coat Polysaccharide Biosynthesis Protein SpsA, Chain A"/>
    <property type="match status" value="1"/>
</dbReference>
<sequence>MPKMASPLKRNFFPLLLFSLFVLSFFLFFSHSPSSNPAISSPIVDSSKNLSPQLAPNFSFLIKVLAYNRLQSVSRCLRSLAAADYGGDTVHLHVYVDHFVAGNDSADVLDRKLDESRQILEFVDGFVWNFGNKIVHYRTGNVGLQAQWLEAWWPSSDDEFAFIVEDDLEVAPVFYKFVRAVILNYRYNSSNFSPSIFGVTLQRPRFVPGKHGNKIVLDEGTRLFLYQIVGTWGQILFPKPWKEFRLWYDDHKVKGIKPYLDGMVTNGWYKKIGERIWTPWFIKFVHSRGYFNIYTNFGHERALSVSHRDTGVNYGKSAGPDSQLLNEKSSLDLLEVQPLSNLKWYDFCFREVLPGRIVRNVDELGPVFLQSVQKHNTVMLVSIVWASDSIARNLLCHFERLNIQNYVLVGLSSDYLFDLARRGHPVIVADELGKNMRDHKLVNSQDNILLVKAYLMKKCLEHGLNVWTVDANVLFVNDDIFHPEFTDSTNDFFASKALDLFFARSSSSAKKVVSGDGFLAKVATYINRVEPENSSNIAQVLAKLLNQNGIAVKTIADSSVGTKIDDRDHVTSEALSGKKMVYWSREMSSELIRKRLEELSMWAVDGADSSCKAVVCHQQS</sequence>
<dbReference type="SUPFAM" id="SSF53448">
    <property type="entry name" value="Nucleotide-diphospho-sugar transferases"/>
    <property type="match status" value="1"/>
</dbReference>
<evidence type="ECO:0000256" key="1">
    <source>
        <dbReference type="SAM" id="SignalP"/>
    </source>
</evidence>
<feature type="signal peptide" evidence="1">
    <location>
        <begin position="1"/>
        <end position="32"/>
    </location>
</feature>
<keyword evidence="3" id="KW-1185">Reference proteome</keyword>
<proteinExistence type="predicted"/>
<reference evidence="2 3" key="1">
    <citation type="submission" date="2024-04" db="EMBL/GenBank/DDBJ databases">
        <authorList>
            <person name="Fracassetti M."/>
        </authorList>
    </citation>
    <scope>NUCLEOTIDE SEQUENCE [LARGE SCALE GENOMIC DNA]</scope>
</reference>
<dbReference type="PANTHER" id="PTHR33604">
    <property type="entry name" value="OSJNBA0004B13.7 PROTEIN"/>
    <property type="match status" value="1"/>
</dbReference>
<name>A0AAV2G0Z1_9ROSI</name>
<accession>A0AAV2G0Z1</accession>
<dbReference type="AlphaFoldDB" id="A0AAV2G0Z1"/>
<evidence type="ECO:0000313" key="2">
    <source>
        <dbReference type="EMBL" id="CAL1403558.1"/>
    </source>
</evidence>
<organism evidence="2 3">
    <name type="scientific">Linum trigynum</name>
    <dbReference type="NCBI Taxonomy" id="586398"/>
    <lineage>
        <taxon>Eukaryota</taxon>
        <taxon>Viridiplantae</taxon>
        <taxon>Streptophyta</taxon>
        <taxon>Embryophyta</taxon>
        <taxon>Tracheophyta</taxon>
        <taxon>Spermatophyta</taxon>
        <taxon>Magnoliopsida</taxon>
        <taxon>eudicotyledons</taxon>
        <taxon>Gunneridae</taxon>
        <taxon>Pentapetalae</taxon>
        <taxon>rosids</taxon>
        <taxon>fabids</taxon>
        <taxon>Malpighiales</taxon>
        <taxon>Linaceae</taxon>
        <taxon>Linum</taxon>
    </lineage>
</organism>
<dbReference type="EMBL" id="OZ034820">
    <property type="protein sequence ID" value="CAL1403558.1"/>
    <property type="molecule type" value="Genomic_DNA"/>
</dbReference>
<dbReference type="CDD" id="cd00761">
    <property type="entry name" value="Glyco_tranf_GTA_type"/>
    <property type="match status" value="1"/>
</dbReference>
<dbReference type="Proteomes" id="UP001497516">
    <property type="component" value="Chromosome 7"/>
</dbReference>
<dbReference type="PANTHER" id="PTHR33604:SF3">
    <property type="entry name" value="OSJNBA0004B13.7 PROTEIN"/>
    <property type="match status" value="1"/>
</dbReference>